<keyword evidence="1" id="KW-1133">Transmembrane helix</keyword>
<keyword evidence="3" id="KW-1185">Reference proteome</keyword>
<feature type="transmembrane region" description="Helical" evidence="1">
    <location>
        <begin position="47"/>
        <end position="67"/>
    </location>
</feature>
<feature type="non-terminal residue" evidence="2">
    <location>
        <position position="1"/>
    </location>
</feature>
<gene>
    <name evidence="2" type="ORF">BJ508DRAFT_348704</name>
</gene>
<protein>
    <submittedName>
        <fullName evidence="2">Uncharacterized protein</fullName>
    </submittedName>
</protein>
<evidence type="ECO:0000313" key="2">
    <source>
        <dbReference type="EMBL" id="RPA86268.1"/>
    </source>
</evidence>
<organism evidence="2 3">
    <name type="scientific">Ascobolus immersus RN42</name>
    <dbReference type="NCBI Taxonomy" id="1160509"/>
    <lineage>
        <taxon>Eukaryota</taxon>
        <taxon>Fungi</taxon>
        <taxon>Dikarya</taxon>
        <taxon>Ascomycota</taxon>
        <taxon>Pezizomycotina</taxon>
        <taxon>Pezizomycetes</taxon>
        <taxon>Pezizales</taxon>
        <taxon>Ascobolaceae</taxon>
        <taxon>Ascobolus</taxon>
    </lineage>
</organism>
<sequence>VLCYLLTSLLECGACPHEQQLHHLTLAAKFSVRILPIHVAPFMKLSFSYFPLVLFSLFSCVLLAVFLSDEYVTKCNFKEDRPDEVSLEWVSDMPSVGFHLGTDYGAFMRSDEPHSLLTKIDPSLPLQSGQSIPKENTPRVTVGVYEMVSALKHSVEAHLNTTSICTASIAISTKSDNWSESVAINGLVSDIKSALDLEEFIGKGLGDAGLMAAHARIFRKSDPDLLGGWRPRRHGRTDRFGISIGFSQSELAVNTMDYLTNQLSYSHAPELGLSNCGSESGLNGTELGYWKRVEKHLDSFSKKSWPIHYGIPDRIYLYGDATDSPRFKEALYRAFPTKPELVARAFADDLDKEFAPAFGEAKALNHEIRRAYGSCMPSAGEKVPKWSCGRRSSLYPKDTYSRRAQAWQYFDHRVGCVRDTVNPFVWLGLLYMAWIICT</sequence>
<name>A0A3N4INH3_ASCIM</name>
<keyword evidence="1" id="KW-0812">Transmembrane</keyword>
<evidence type="ECO:0000313" key="3">
    <source>
        <dbReference type="Proteomes" id="UP000275078"/>
    </source>
</evidence>
<keyword evidence="1" id="KW-0472">Membrane</keyword>
<dbReference type="Proteomes" id="UP000275078">
    <property type="component" value="Unassembled WGS sequence"/>
</dbReference>
<reference evidence="2 3" key="1">
    <citation type="journal article" date="2018" name="Nat. Ecol. Evol.">
        <title>Pezizomycetes genomes reveal the molecular basis of ectomycorrhizal truffle lifestyle.</title>
        <authorList>
            <person name="Murat C."/>
            <person name="Payen T."/>
            <person name="Noel B."/>
            <person name="Kuo A."/>
            <person name="Morin E."/>
            <person name="Chen J."/>
            <person name="Kohler A."/>
            <person name="Krizsan K."/>
            <person name="Balestrini R."/>
            <person name="Da Silva C."/>
            <person name="Montanini B."/>
            <person name="Hainaut M."/>
            <person name="Levati E."/>
            <person name="Barry K.W."/>
            <person name="Belfiori B."/>
            <person name="Cichocki N."/>
            <person name="Clum A."/>
            <person name="Dockter R.B."/>
            <person name="Fauchery L."/>
            <person name="Guy J."/>
            <person name="Iotti M."/>
            <person name="Le Tacon F."/>
            <person name="Lindquist E.A."/>
            <person name="Lipzen A."/>
            <person name="Malagnac F."/>
            <person name="Mello A."/>
            <person name="Molinier V."/>
            <person name="Miyauchi S."/>
            <person name="Poulain J."/>
            <person name="Riccioni C."/>
            <person name="Rubini A."/>
            <person name="Sitrit Y."/>
            <person name="Splivallo R."/>
            <person name="Traeger S."/>
            <person name="Wang M."/>
            <person name="Zifcakova L."/>
            <person name="Wipf D."/>
            <person name="Zambonelli A."/>
            <person name="Paolocci F."/>
            <person name="Nowrousian M."/>
            <person name="Ottonello S."/>
            <person name="Baldrian P."/>
            <person name="Spatafora J.W."/>
            <person name="Henrissat B."/>
            <person name="Nagy L.G."/>
            <person name="Aury J.M."/>
            <person name="Wincker P."/>
            <person name="Grigoriev I.V."/>
            <person name="Bonfante P."/>
            <person name="Martin F.M."/>
        </authorList>
    </citation>
    <scope>NUCLEOTIDE SEQUENCE [LARGE SCALE GENOMIC DNA]</scope>
    <source>
        <strain evidence="2 3">RN42</strain>
    </source>
</reference>
<dbReference type="EMBL" id="ML119650">
    <property type="protein sequence ID" value="RPA86268.1"/>
    <property type="molecule type" value="Genomic_DNA"/>
</dbReference>
<dbReference type="AlphaFoldDB" id="A0A3N4INH3"/>
<accession>A0A3N4INH3</accession>
<evidence type="ECO:0000256" key="1">
    <source>
        <dbReference type="SAM" id="Phobius"/>
    </source>
</evidence>
<proteinExistence type="predicted"/>